<dbReference type="InterPro" id="IPR026467">
    <property type="entry name" value="Ser/Gly_Cys_C_dom"/>
</dbReference>
<reference evidence="2" key="1">
    <citation type="submission" date="2016-10" db="EMBL/GenBank/DDBJ databases">
        <authorList>
            <person name="Varghese N."/>
            <person name="Submissions S."/>
        </authorList>
    </citation>
    <scope>NUCLEOTIDE SEQUENCE [LARGE SCALE GENOMIC DNA]</scope>
    <source>
        <strain evidence="2">DSM 44268</strain>
    </source>
</reference>
<evidence type="ECO:0000313" key="2">
    <source>
        <dbReference type="Proteomes" id="UP000199406"/>
    </source>
</evidence>
<dbReference type="Proteomes" id="UP000199406">
    <property type="component" value="Unassembled WGS sequence"/>
</dbReference>
<keyword evidence="2" id="KW-1185">Reference proteome</keyword>
<name>A0A1G7QZI7_9ACTN</name>
<proteinExistence type="predicted"/>
<sequence length="261" mass="27150">MPRIPGATVRAINQLDRPEGIDAMNGARTLAIDYDVYEIAHLAGGPRRAVEAAVVALAGGGHLTVDRSTGHLSAAGVPRRHWLEAAVSDGVGQRDWRSVRTLRRRLVLDERLAAVGRRLESDGLLRRSASGSRRHRTWQLVALTGEGRRTLRSLRAQPPVDHLAEGTDAMAVALGGPEALGDTSLRRALFHPPAPGPVPGDRRSRREIRDARLGLSASAAGATFWIAGSEHGTGSGFYGDGFGGGFGGDGGGGGGGDGGGG</sequence>
<evidence type="ECO:0000313" key="1">
    <source>
        <dbReference type="EMBL" id="SDG03942.1"/>
    </source>
</evidence>
<dbReference type="EMBL" id="FNBT01000010">
    <property type="protein sequence ID" value="SDG03942.1"/>
    <property type="molecule type" value="Genomic_DNA"/>
</dbReference>
<organism evidence="1 2">
    <name type="scientific">Blastococcus aurantiacus</name>
    <dbReference type="NCBI Taxonomy" id="1550231"/>
    <lineage>
        <taxon>Bacteria</taxon>
        <taxon>Bacillati</taxon>
        <taxon>Actinomycetota</taxon>
        <taxon>Actinomycetes</taxon>
        <taxon>Geodermatophilales</taxon>
        <taxon>Geodermatophilaceae</taxon>
        <taxon>Blastococcus</taxon>
    </lineage>
</organism>
<dbReference type="OrthoDB" id="3620552at2"/>
<dbReference type="AlphaFoldDB" id="A0A1G7QZI7"/>
<accession>A0A1G7QZI7</accession>
<dbReference type="RefSeq" id="WP_091770995.1">
    <property type="nucleotide sequence ID" value="NZ_FNBT01000010.1"/>
</dbReference>
<dbReference type="NCBIfam" id="TIGR04222">
    <property type="entry name" value="near_uncomplex"/>
    <property type="match status" value="1"/>
</dbReference>
<dbReference type="STRING" id="1550231.SAMN05660662_0095"/>
<gene>
    <name evidence="1" type="ORF">SAMN05660662_0095</name>
</gene>
<protein>
    <submittedName>
        <fullName evidence="1">TIGR04222 domain-containing protein</fullName>
    </submittedName>
</protein>